<organism evidence="3 4">
    <name type="scientific">Candidatus Nucleicultrix amoebiphila FS5</name>
    <dbReference type="NCBI Taxonomy" id="1414854"/>
    <lineage>
        <taxon>Bacteria</taxon>
        <taxon>Pseudomonadati</taxon>
        <taxon>Pseudomonadota</taxon>
        <taxon>Alphaproteobacteria</taxon>
        <taxon>Holosporales</taxon>
        <taxon>Candidatus Nucleicultricaceae</taxon>
        <taxon>Candidatus Nucleicultrix</taxon>
    </lineage>
</organism>
<accession>A0A1W6N5N0</accession>
<reference evidence="3 4" key="1">
    <citation type="submission" date="2014-06" db="EMBL/GenBank/DDBJ databases">
        <title>The genome of the endonuclear symbiont Nucleicultrix amoebiphila.</title>
        <authorList>
            <person name="Schulz F."/>
            <person name="Horn M."/>
        </authorList>
    </citation>
    <scope>NUCLEOTIDE SEQUENCE [LARGE SCALE GENOMIC DNA]</scope>
    <source>
        <strain evidence="3 4">FS5</strain>
    </source>
</reference>
<feature type="chain" id="PRO_5012619512" evidence="2">
    <location>
        <begin position="20"/>
        <end position="176"/>
    </location>
</feature>
<name>A0A1W6N5N0_9PROT</name>
<proteinExistence type="predicted"/>
<evidence type="ECO:0000313" key="3">
    <source>
        <dbReference type="EMBL" id="ARN85180.1"/>
    </source>
</evidence>
<feature type="region of interest" description="Disordered" evidence="1">
    <location>
        <begin position="26"/>
        <end position="53"/>
    </location>
</feature>
<keyword evidence="2" id="KW-0732">Signal</keyword>
<evidence type="ECO:0000256" key="1">
    <source>
        <dbReference type="SAM" id="MobiDB-lite"/>
    </source>
</evidence>
<dbReference type="AlphaFoldDB" id="A0A1W6N5N0"/>
<sequence length="176" mass="19447">MQKSLILLFLMLLSVEVMAFSDPDSDELSSNSSPISPFYLSSPNGNEENATDQARTSIQDVEAMQIDADFIQRYGQGILCDEATVDQSVPLPLHNIDFSLDLLSKELRDFKTVTFGFSLISSGFANQGKLFLESVANDTTSHPPIRILALCGLLIDYSLIQNRTEDVNGSINTYQE</sequence>
<feature type="compositionally biased region" description="Polar residues" evidence="1">
    <location>
        <begin position="28"/>
        <end position="53"/>
    </location>
</feature>
<keyword evidence="4" id="KW-1185">Reference proteome</keyword>
<protein>
    <submittedName>
        <fullName evidence="3">Uncharacterized protein</fullName>
    </submittedName>
</protein>
<gene>
    <name evidence="3" type="ORF">GQ61_07655</name>
</gene>
<feature type="signal peptide" evidence="2">
    <location>
        <begin position="1"/>
        <end position="19"/>
    </location>
</feature>
<dbReference type="RefSeq" id="WP_085784720.1">
    <property type="nucleotide sequence ID" value="NZ_CP008743.1"/>
</dbReference>
<dbReference type="Proteomes" id="UP000237351">
    <property type="component" value="Chromosome"/>
</dbReference>
<dbReference type="KEGG" id="naf:GQ61_07655"/>
<dbReference type="EMBL" id="CP008743">
    <property type="protein sequence ID" value="ARN85180.1"/>
    <property type="molecule type" value="Genomic_DNA"/>
</dbReference>
<evidence type="ECO:0000256" key="2">
    <source>
        <dbReference type="SAM" id="SignalP"/>
    </source>
</evidence>
<evidence type="ECO:0000313" key="4">
    <source>
        <dbReference type="Proteomes" id="UP000237351"/>
    </source>
</evidence>